<protein>
    <submittedName>
        <fullName evidence="2">DgyrCDS14554</fullName>
    </submittedName>
</protein>
<sequence>MCIINFLLFLQYCQIGFSRLPFLHKDSETILLYDWYNETNFGPLLSSTKLYDNGGLNKYGTIFGTNCKMNKDGSVYFGFETYLKILHDSDFRANDFTVEIVTKYLLPANYPSTQKFYSFKKAGHLGLKVSMDGEGELVVSY</sequence>
<comment type="caution">
    <text evidence="2">The sequence shown here is derived from an EMBL/GenBank/DDBJ whole genome shotgun (WGS) entry which is preliminary data.</text>
</comment>
<feature type="signal peptide" evidence="1">
    <location>
        <begin position="1"/>
        <end position="18"/>
    </location>
</feature>
<feature type="chain" id="PRO_5029683759" evidence="1">
    <location>
        <begin position="19"/>
        <end position="141"/>
    </location>
</feature>
<accession>A0A7I8WE13</accession>
<keyword evidence="1" id="KW-0732">Signal</keyword>
<dbReference type="AlphaFoldDB" id="A0A7I8WE13"/>
<evidence type="ECO:0000256" key="1">
    <source>
        <dbReference type="SAM" id="SignalP"/>
    </source>
</evidence>
<dbReference type="Proteomes" id="UP000549394">
    <property type="component" value="Unassembled WGS sequence"/>
</dbReference>
<dbReference type="EMBL" id="CAJFCJ010000047">
    <property type="protein sequence ID" value="CAD5126420.1"/>
    <property type="molecule type" value="Genomic_DNA"/>
</dbReference>
<reference evidence="2 3" key="1">
    <citation type="submission" date="2020-08" db="EMBL/GenBank/DDBJ databases">
        <authorList>
            <person name="Hejnol A."/>
        </authorList>
    </citation>
    <scope>NUCLEOTIDE SEQUENCE [LARGE SCALE GENOMIC DNA]</scope>
</reference>
<gene>
    <name evidence="2" type="ORF">DGYR_LOCUS13663</name>
</gene>
<proteinExistence type="predicted"/>
<evidence type="ECO:0000313" key="2">
    <source>
        <dbReference type="EMBL" id="CAD5126420.1"/>
    </source>
</evidence>
<keyword evidence="3" id="KW-1185">Reference proteome</keyword>
<name>A0A7I8WE13_9ANNE</name>
<evidence type="ECO:0000313" key="3">
    <source>
        <dbReference type="Proteomes" id="UP000549394"/>
    </source>
</evidence>
<organism evidence="2 3">
    <name type="scientific">Dimorphilus gyrociliatus</name>
    <dbReference type="NCBI Taxonomy" id="2664684"/>
    <lineage>
        <taxon>Eukaryota</taxon>
        <taxon>Metazoa</taxon>
        <taxon>Spiralia</taxon>
        <taxon>Lophotrochozoa</taxon>
        <taxon>Annelida</taxon>
        <taxon>Polychaeta</taxon>
        <taxon>Polychaeta incertae sedis</taxon>
        <taxon>Dinophilidae</taxon>
        <taxon>Dimorphilus</taxon>
    </lineage>
</organism>